<dbReference type="AlphaFoldDB" id="A0A1M5PXS9"/>
<protein>
    <submittedName>
        <fullName evidence="1">Uncharacterized protein</fullName>
    </submittedName>
</protein>
<dbReference type="EMBL" id="LT670818">
    <property type="protein sequence ID" value="SHH06608.1"/>
    <property type="molecule type" value="Genomic_DNA"/>
</dbReference>
<evidence type="ECO:0000313" key="1">
    <source>
        <dbReference type="EMBL" id="SHH06608.1"/>
    </source>
</evidence>
<gene>
    <name evidence="1" type="ORF">SAMN05444169_5549</name>
</gene>
<sequence length="108" mass="12438">MPSSGWSPRMVPYGADQTVYLVVDRFRTGRVYRETEVERADVEAIINDFLTGQFNDPVRVIAFNTLEHWSDDVSEEIATEIQTRCDIAGDPVPEHRVGRWRRSGMRPI</sequence>
<proteinExistence type="predicted"/>
<name>A0A1M5PXS9_9BRAD</name>
<reference evidence="1 2" key="1">
    <citation type="submission" date="2016-11" db="EMBL/GenBank/DDBJ databases">
        <authorList>
            <person name="Jaros S."/>
            <person name="Januszkiewicz K."/>
            <person name="Wedrychowicz H."/>
        </authorList>
    </citation>
    <scope>NUCLEOTIDE SEQUENCE [LARGE SCALE GENOMIC DNA]</scope>
    <source>
        <strain evidence="1 2">GAS242</strain>
    </source>
</reference>
<organism evidence="1 2">
    <name type="scientific">Bradyrhizobium erythrophlei</name>
    <dbReference type="NCBI Taxonomy" id="1437360"/>
    <lineage>
        <taxon>Bacteria</taxon>
        <taxon>Pseudomonadati</taxon>
        <taxon>Pseudomonadota</taxon>
        <taxon>Alphaproteobacteria</taxon>
        <taxon>Hyphomicrobiales</taxon>
        <taxon>Nitrobacteraceae</taxon>
        <taxon>Bradyrhizobium</taxon>
    </lineage>
</organism>
<dbReference type="Proteomes" id="UP000190675">
    <property type="component" value="Chromosome I"/>
</dbReference>
<accession>A0A1M5PXS9</accession>
<evidence type="ECO:0000313" key="2">
    <source>
        <dbReference type="Proteomes" id="UP000190675"/>
    </source>
</evidence>